<protein>
    <submittedName>
        <fullName evidence="1">PLP-dependent aminotransferase family protein</fullName>
    </submittedName>
</protein>
<evidence type="ECO:0000313" key="2">
    <source>
        <dbReference type="Proteomes" id="UP000594014"/>
    </source>
</evidence>
<gene>
    <name evidence="1" type="ORF">FRZ06_01370</name>
</gene>
<accession>A0ACD1A6T8</accession>
<dbReference type="EMBL" id="CP042469">
    <property type="protein sequence ID" value="QOX62093.1"/>
    <property type="molecule type" value="Genomic_DNA"/>
</dbReference>
<proteinExistence type="predicted"/>
<evidence type="ECO:0000313" key="1">
    <source>
        <dbReference type="EMBL" id="QOX62093.1"/>
    </source>
</evidence>
<organism evidence="1 2">
    <name type="scientific">Anoxybacterium hadale</name>
    <dbReference type="NCBI Taxonomy" id="3408580"/>
    <lineage>
        <taxon>Bacteria</taxon>
        <taxon>Bacillati</taxon>
        <taxon>Bacillota</taxon>
        <taxon>Clostridia</taxon>
        <taxon>Peptostreptococcales</taxon>
        <taxon>Anaerovoracaceae</taxon>
        <taxon>Anoxybacterium</taxon>
    </lineage>
</organism>
<reference evidence="1" key="1">
    <citation type="submission" date="2019-08" db="EMBL/GenBank/DDBJ databases">
        <title>Genome sequence of Clostridiales bacterium MT110.</title>
        <authorList>
            <person name="Cao J."/>
        </authorList>
    </citation>
    <scope>NUCLEOTIDE SEQUENCE</scope>
    <source>
        <strain evidence="1">MT110</strain>
    </source>
</reference>
<keyword evidence="1" id="KW-0032">Aminotransferase</keyword>
<sequence>MLGIKLEKKKELTLKRQLYQAIKERIERGELDQGDLLPSTRELASALDLSRNTVCEAYDMLIAEGYVISRCGTATRVAEGIKRNQRQNQTLATHSGASEAVPARPTLADFRTGQPDLRLFPCYSWQQMVHQAAADLGGADLGYTGPQGLYELRVELAAWLYRARGMSVKPDDIFITSGATFGLHLAAALLSGDGGEILTEDPCHSGMRRAFQNRGCRLHPIPVDEQGMRTELLPLGAQIRGIYVTPSHQFPMGGILPAVRRAALIRYADAQNAYVIEDDYDSEFRYSGEPIAPMHAMAPDRVIYIGTFSKLAFPALRVGYAIVPEALQSDWKRLRTHIDVQNPILEQAALAKFLRTRRLDRHVKKMRRTYGERRKAIAAALQEAFSDECRVWGDQTGLHLTAEFPNKHFDHNFYDRCREGGILVTPAENHAIVKGKHENKLLLGYGHLTPEEIQKGVRELANFIL</sequence>
<keyword evidence="2" id="KW-1185">Reference proteome</keyword>
<name>A0ACD1A6T8_9FIRM</name>
<keyword evidence="1" id="KW-0808">Transferase</keyword>
<dbReference type="Proteomes" id="UP000594014">
    <property type="component" value="Chromosome"/>
</dbReference>